<accession>A0A9W8IUS1</accession>
<feature type="region of interest" description="Disordered" evidence="1">
    <location>
        <begin position="152"/>
        <end position="178"/>
    </location>
</feature>
<proteinExistence type="predicted"/>
<evidence type="ECO:0000313" key="2">
    <source>
        <dbReference type="EMBL" id="KAJ2921074.1"/>
    </source>
</evidence>
<comment type="caution">
    <text evidence="2">The sequence shown here is derived from an EMBL/GenBank/DDBJ whole genome shotgun (WGS) entry which is preliminary data.</text>
</comment>
<feature type="non-terminal residue" evidence="2">
    <location>
        <position position="255"/>
    </location>
</feature>
<keyword evidence="3" id="KW-1185">Reference proteome</keyword>
<dbReference type="AlphaFoldDB" id="A0A9W8IUS1"/>
<gene>
    <name evidence="2" type="ORF">H1R20_g16021</name>
</gene>
<evidence type="ECO:0000313" key="3">
    <source>
        <dbReference type="Proteomes" id="UP001140091"/>
    </source>
</evidence>
<organism evidence="2 3">
    <name type="scientific">Candolleomyces eurysporus</name>
    <dbReference type="NCBI Taxonomy" id="2828524"/>
    <lineage>
        <taxon>Eukaryota</taxon>
        <taxon>Fungi</taxon>
        <taxon>Dikarya</taxon>
        <taxon>Basidiomycota</taxon>
        <taxon>Agaricomycotina</taxon>
        <taxon>Agaricomycetes</taxon>
        <taxon>Agaricomycetidae</taxon>
        <taxon>Agaricales</taxon>
        <taxon>Agaricineae</taxon>
        <taxon>Psathyrellaceae</taxon>
        <taxon>Candolleomyces</taxon>
    </lineage>
</organism>
<protein>
    <submittedName>
        <fullName evidence="2">Uncharacterized protein</fullName>
    </submittedName>
</protein>
<sequence>MDDWRNQNDTIEHGGYIEDYYPLSPRNRNEYLADSEDLNDSEQLPFPSRVAVEQVLVLEDGIDSSDESADESHNIPQGQAIVAPRSRSLALSYRDLLPSSQILIAADGFNNSSAPFKTRSDNFGQFPVYPAGRPTYSPDALFTLSHFSDGAGLQAEQLPGPPPLDDDNSDSPSTGNDFIDLFGDGGSTGLLLRWHYSPITSILSKARTDSLVKDVILHPCFCAEDFKGFTMDKAIKALDKHKITGINNAPRNNHW</sequence>
<dbReference type="EMBL" id="JANBPK010001682">
    <property type="protein sequence ID" value="KAJ2921074.1"/>
    <property type="molecule type" value="Genomic_DNA"/>
</dbReference>
<evidence type="ECO:0000256" key="1">
    <source>
        <dbReference type="SAM" id="MobiDB-lite"/>
    </source>
</evidence>
<dbReference type="Proteomes" id="UP001140091">
    <property type="component" value="Unassembled WGS sequence"/>
</dbReference>
<name>A0A9W8IUS1_9AGAR</name>
<reference evidence="2" key="1">
    <citation type="submission" date="2022-06" db="EMBL/GenBank/DDBJ databases">
        <title>Genome Sequence of Candolleomyces eurysporus.</title>
        <authorList>
            <person name="Buettner E."/>
        </authorList>
    </citation>
    <scope>NUCLEOTIDE SEQUENCE</scope>
    <source>
        <strain evidence="2">VTCC 930004</strain>
    </source>
</reference>